<accession>A9A162</accession>
<dbReference type="KEGG" id="nmr:Nmar_0123"/>
<sequence>MNTEEPLVSIIILNYNAGKLIENCIESIHKSDYKNFEIILVDNVSTDNSQNKCKKKFPEIKLIQNQENLGYCGGNNIGIKTAKGEFIVILNPDTIVEKSWLKEFLQEYKKIGLGLYQPKLLALDDTSRINSAGNMIQIFGFGYSFGKGEKENSNHDKNYLINYASGACLFTTKQVLEKIGFFDDFLFAYHDDLELGWRARQLGIKSHYVPRCVVYHAESFSFGWSKKKYFLLERNRHYCLLTHYSRKTFFKMLPSLIIIEIIVIMFYLSKGMIKEKIEGYSNILKNWNGIKKKYLEIESKKEIKDVEIIKEFKNQIEIPSIVTGRIYSKKINYILNILSKFFIKIL</sequence>
<dbReference type="InParanoid" id="A9A162"/>
<evidence type="ECO:0000256" key="1">
    <source>
        <dbReference type="ARBA" id="ARBA00006739"/>
    </source>
</evidence>
<feature type="domain" description="Glycosyltransferase 2-like" evidence="5">
    <location>
        <begin position="9"/>
        <end position="179"/>
    </location>
</feature>
<keyword evidence="3 6" id="KW-0808">Transferase</keyword>
<dbReference type="AlphaFoldDB" id="A9A162"/>
<dbReference type="Gene3D" id="3.90.550.10">
    <property type="entry name" value="Spore Coat Polysaccharide Biosynthesis Protein SpsA, Chain A"/>
    <property type="match status" value="1"/>
</dbReference>
<dbReference type="RefSeq" id="WP_012214510.1">
    <property type="nucleotide sequence ID" value="NC_010085.1"/>
</dbReference>
<dbReference type="EnsemblBacteria" id="ABX12023">
    <property type="protein sequence ID" value="ABX12023"/>
    <property type="gene ID" value="Nmar_0123"/>
</dbReference>
<dbReference type="SUPFAM" id="SSF53448">
    <property type="entry name" value="Nucleotide-diphospho-sugar transferases"/>
    <property type="match status" value="1"/>
</dbReference>
<dbReference type="EMBL" id="CP000866">
    <property type="protein sequence ID" value="ABX12023.1"/>
    <property type="molecule type" value="Genomic_DNA"/>
</dbReference>
<keyword evidence="2" id="KW-0328">Glycosyltransferase</keyword>
<evidence type="ECO:0000256" key="4">
    <source>
        <dbReference type="SAM" id="Phobius"/>
    </source>
</evidence>
<evidence type="ECO:0000313" key="6">
    <source>
        <dbReference type="EMBL" id="ABX12023.1"/>
    </source>
</evidence>
<gene>
    <name evidence="6" type="ordered locus">Nmar_0123</name>
</gene>
<keyword evidence="4" id="KW-0472">Membrane</keyword>
<dbReference type="FunCoup" id="A9A162">
    <property type="interactions" value="2"/>
</dbReference>
<organism evidence="6 7">
    <name type="scientific">Nitrosopumilus maritimus (strain SCM1)</name>
    <dbReference type="NCBI Taxonomy" id="436308"/>
    <lineage>
        <taxon>Archaea</taxon>
        <taxon>Nitrososphaerota</taxon>
        <taxon>Nitrososphaeria</taxon>
        <taxon>Nitrosopumilales</taxon>
        <taxon>Nitrosopumilaceae</taxon>
        <taxon>Nitrosopumilus</taxon>
    </lineage>
</organism>
<name>A9A162_NITMS</name>
<evidence type="ECO:0000256" key="2">
    <source>
        <dbReference type="ARBA" id="ARBA00022676"/>
    </source>
</evidence>
<proteinExistence type="inferred from homology"/>
<dbReference type="PhylomeDB" id="A9A162"/>
<dbReference type="eggNOG" id="arCOG01383">
    <property type="taxonomic scope" value="Archaea"/>
</dbReference>
<comment type="similarity">
    <text evidence="1">Belongs to the glycosyltransferase 2 family.</text>
</comment>
<feature type="transmembrane region" description="Helical" evidence="4">
    <location>
        <begin position="249"/>
        <end position="268"/>
    </location>
</feature>
<dbReference type="InterPro" id="IPR001173">
    <property type="entry name" value="Glyco_trans_2-like"/>
</dbReference>
<protein>
    <submittedName>
        <fullName evidence="6">Glycosyl transferase family 2</fullName>
    </submittedName>
</protein>
<evidence type="ECO:0000259" key="5">
    <source>
        <dbReference type="Pfam" id="PF00535"/>
    </source>
</evidence>
<dbReference type="HOGENOM" id="CLU_023845_4_0_2"/>
<dbReference type="GO" id="GO:0016758">
    <property type="term" value="F:hexosyltransferase activity"/>
    <property type="evidence" value="ECO:0000318"/>
    <property type="project" value="GO_Central"/>
</dbReference>
<dbReference type="PANTHER" id="PTHR43179">
    <property type="entry name" value="RHAMNOSYLTRANSFERASE WBBL"/>
    <property type="match status" value="1"/>
</dbReference>
<evidence type="ECO:0000313" key="7">
    <source>
        <dbReference type="Proteomes" id="UP000000792"/>
    </source>
</evidence>
<dbReference type="Proteomes" id="UP000000792">
    <property type="component" value="Chromosome"/>
</dbReference>
<dbReference type="STRING" id="436308.Nmar_0123"/>
<dbReference type="CDD" id="cd04186">
    <property type="entry name" value="GT_2_like_c"/>
    <property type="match status" value="1"/>
</dbReference>
<dbReference type="CAZy" id="GT2">
    <property type="family name" value="Glycosyltransferase Family 2"/>
</dbReference>
<dbReference type="GeneID" id="5774409"/>
<keyword evidence="7" id="KW-1185">Reference proteome</keyword>
<dbReference type="PANTHER" id="PTHR43179:SF12">
    <property type="entry name" value="GALACTOFURANOSYLTRANSFERASE GLFT2"/>
    <property type="match status" value="1"/>
</dbReference>
<evidence type="ECO:0000256" key="3">
    <source>
        <dbReference type="ARBA" id="ARBA00022679"/>
    </source>
</evidence>
<keyword evidence="4" id="KW-1133">Transmembrane helix</keyword>
<keyword evidence="4" id="KW-0812">Transmembrane</keyword>
<dbReference type="InterPro" id="IPR029044">
    <property type="entry name" value="Nucleotide-diphossugar_trans"/>
</dbReference>
<dbReference type="OrthoDB" id="46222at2157"/>
<reference evidence="6 7" key="1">
    <citation type="journal article" date="2010" name="Proc. Natl. Acad. Sci. U.S.A.">
        <title>Nitrosopumilus maritimus genome reveals unique mechanisms for nitrification and autotrophy in globally distributed marine crenarchaea.</title>
        <authorList>
            <person name="Walker C.B."/>
            <person name="de la Torre J.R."/>
            <person name="Klotz M.G."/>
            <person name="Urakawa H."/>
            <person name="Pinel N."/>
            <person name="Arp D.J."/>
            <person name="Brochier-Armanet C."/>
            <person name="Chain P.S."/>
            <person name="Chan P.P."/>
            <person name="Gollabgir A."/>
            <person name="Hemp J."/>
            <person name="Hugler M."/>
            <person name="Karr E.A."/>
            <person name="Konneke M."/>
            <person name="Shin M."/>
            <person name="Lawton T.J."/>
            <person name="Lowe T."/>
            <person name="Martens-Habbena W."/>
            <person name="Sayavedra-Soto L.A."/>
            <person name="Lang D."/>
            <person name="Sievert S.M."/>
            <person name="Rosenzweig A.C."/>
            <person name="Manning G."/>
            <person name="Stahl D.A."/>
        </authorList>
    </citation>
    <scope>NUCLEOTIDE SEQUENCE [LARGE SCALE GENOMIC DNA]</scope>
    <source>
        <strain evidence="6 7">SCM1</strain>
    </source>
</reference>
<dbReference type="Pfam" id="PF00535">
    <property type="entry name" value="Glycos_transf_2"/>
    <property type="match status" value="1"/>
</dbReference>
<dbReference type="GO" id="GO:0000271">
    <property type="term" value="P:polysaccharide biosynthetic process"/>
    <property type="evidence" value="ECO:0000318"/>
    <property type="project" value="GO_Central"/>
</dbReference>